<keyword evidence="3" id="KW-0862">Zinc</keyword>
<protein>
    <submittedName>
        <fullName evidence="6">Uncharacterized protein</fullName>
    </submittedName>
</protein>
<evidence type="ECO:0000313" key="6">
    <source>
        <dbReference type="EnsemblMetazoa" id="AAEL025423-PA"/>
    </source>
</evidence>
<keyword evidence="7" id="KW-1185">Reference proteome</keyword>
<feature type="region of interest" description="Disordered" evidence="5">
    <location>
        <begin position="243"/>
        <end position="285"/>
    </location>
</feature>
<feature type="compositionally biased region" description="Low complexity" evidence="5">
    <location>
        <begin position="260"/>
        <end position="269"/>
    </location>
</feature>
<dbReference type="InterPro" id="IPR026516">
    <property type="entry name" value="THAP1/10"/>
</dbReference>
<dbReference type="EnsemblMetazoa" id="AAEL025423-RA">
    <property type="protein sequence ID" value="AAEL025423-PA"/>
    <property type="gene ID" value="AAEL025423"/>
</dbReference>
<evidence type="ECO:0000256" key="2">
    <source>
        <dbReference type="ARBA" id="ARBA00022771"/>
    </source>
</evidence>
<dbReference type="SUPFAM" id="SSF57716">
    <property type="entry name" value="Glucocorticoid receptor-like (DNA-binding domain)"/>
    <property type="match status" value="1"/>
</dbReference>
<dbReference type="PROSITE" id="PS50950">
    <property type="entry name" value="ZF_THAP"/>
    <property type="match status" value="1"/>
</dbReference>
<dbReference type="SMART" id="SM00980">
    <property type="entry name" value="THAP"/>
    <property type="match status" value="1"/>
</dbReference>
<reference evidence="6 7" key="1">
    <citation type="submission" date="2017-06" db="EMBL/GenBank/DDBJ databases">
        <title>Aedes aegypti genome working group (AGWG) sequencing and assembly.</title>
        <authorList>
            <consortium name="Aedes aegypti Genome Working Group (AGWG)"/>
            <person name="Matthews B.J."/>
        </authorList>
    </citation>
    <scope>NUCLEOTIDE SEQUENCE [LARGE SCALE GENOMIC DNA]</scope>
    <source>
        <strain evidence="6 7">LVP_AGWG</strain>
    </source>
</reference>
<reference evidence="6" key="2">
    <citation type="submission" date="2020-05" db="UniProtKB">
        <authorList>
            <consortium name="EnsemblMetazoa"/>
        </authorList>
    </citation>
    <scope>IDENTIFICATION</scope>
    <source>
        <strain evidence="6">LVP_AGWG</strain>
    </source>
</reference>
<evidence type="ECO:0000256" key="5">
    <source>
        <dbReference type="SAM" id="MobiDB-lite"/>
    </source>
</evidence>
<evidence type="ECO:0000256" key="3">
    <source>
        <dbReference type="ARBA" id="ARBA00022833"/>
    </source>
</evidence>
<accession>A0A6I8TT04</accession>
<dbReference type="Pfam" id="PF05485">
    <property type="entry name" value="THAP"/>
    <property type="match status" value="1"/>
</dbReference>
<dbReference type="SMART" id="SM00692">
    <property type="entry name" value="DM3"/>
    <property type="match status" value="1"/>
</dbReference>
<evidence type="ECO:0000256" key="4">
    <source>
        <dbReference type="ARBA" id="ARBA00023125"/>
    </source>
</evidence>
<dbReference type="GO" id="GO:0008270">
    <property type="term" value="F:zinc ion binding"/>
    <property type="evidence" value="ECO:0007669"/>
    <property type="project" value="UniProtKB-KW"/>
</dbReference>
<dbReference type="GO" id="GO:0043565">
    <property type="term" value="F:sequence-specific DNA binding"/>
    <property type="evidence" value="ECO:0007669"/>
    <property type="project" value="InterPro"/>
</dbReference>
<dbReference type="InterPro" id="IPR006612">
    <property type="entry name" value="THAP_Znf"/>
</dbReference>
<evidence type="ECO:0000256" key="1">
    <source>
        <dbReference type="ARBA" id="ARBA00022723"/>
    </source>
</evidence>
<dbReference type="AlphaFoldDB" id="A0A6I8TT04"/>
<name>A0A6I8TT04_AEDAE</name>
<keyword evidence="2" id="KW-0863">Zinc-finger</keyword>
<dbReference type="OrthoDB" id="7312725at2759"/>
<dbReference type="InParanoid" id="A0A6I8TT04"/>
<dbReference type="Proteomes" id="UP000008820">
    <property type="component" value="Chromosome 2"/>
</dbReference>
<organism evidence="6 7">
    <name type="scientific">Aedes aegypti</name>
    <name type="common">Yellowfever mosquito</name>
    <name type="synonym">Culex aegypti</name>
    <dbReference type="NCBI Taxonomy" id="7159"/>
    <lineage>
        <taxon>Eukaryota</taxon>
        <taxon>Metazoa</taxon>
        <taxon>Ecdysozoa</taxon>
        <taxon>Arthropoda</taxon>
        <taxon>Hexapoda</taxon>
        <taxon>Insecta</taxon>
        <taxon>Pterygota</taxon>
        <taxon>Neoptera</taxon>
        <taxon>Endopterygota</taxon>
        <taxon>Diptera</taxon>
        <taxon>Nematocera</taxon>
        <taxon>Culicoidea</taxon>
        <taxon>Culicidae</taxon>
        <taxon>Culicinae</taxon>
        <taxon>Aedini</taxon>
        <taxon>Aedes</taxon>
        <taxon>Stegomyia</taxon>
    </lineage>
</organism>
<dbReference type="PANTHER" id="PTHR46600">
    <property type="entry name" value="THAP DOMAIN-CONTAINING"/>
    <property type="match status" value="1"/>
</dbReference>
<gene>
    <name evidence="6" type="primary">110676710</name>
</gene>
<dbReference type="PANTHER" id="PTHR46600:SF11">
    <property type="entry name" value="THAP DOMAIN-CONTAINING PROTEIN 10"/>
    <property type="match status" value="1"/>
</dbReference>
<keyword evidence="1" id="KW-0479">Metal-binding</keyword>
<keyword evidence="4" id="KW-0238">DNA-binding</keyword>
<proteinExistence type="predicted"/>
<sequence length="285" mass="33153">MNHCCVISCLNGRKNKTHKFFNFPPDPDRCAQWVEFCHHPSISERLTASGPYSLAKYGICSEHFDPAIVEEVMRKKIRLPADAVPDRIGRTFMTQKMLLDRGFSLDNYNLSSEGCRRLERSPVKHIDAVLVEMLDPDEMKQETAEEGSNFEFVRLKSDHQQFKFEDGFKKEYVDPGASHQPKKKCKMCSNFKPRYQYEVKKNKNLEEQINENKKQIADMSTKLQKMHDRITLRKARREELRKKYTELKNQKRGKGTTSLDISAEEANAADSEDDDASFDEATAWW</sequence>
<evidence type="ECO:0000313" key="7">
    <source>
        <dbReference type="Proteomes" id="UP000008820"/>
    </source>
</evidence>